<evidence type="ECO:0008006" key="2">
    <source>
        <dbReference type="Google" id="ProtNLM"/>
    </source>
</evidence>
<dbReference type="AlphaFoldDB" id="A0A6C0BCZ1"/>
<organism evidence="1">
    <name type="scientific">viral metagenome</name>
    <dbReference type="NCBI Taxonomy" id="1070528"/>
    <lineage>
        <taxon>unclassified sequences</taxon>
        <taxon>metagenomes</taxon>
        <taxon>organismal metagenomes</taxon>
    </lineage>
</organism>
<dbReference type="Pfam" id="PF10933">
    <property type="entry name" value="DUF2827"/>
    <property type="match status" value="1"/>
</dbReference>
<name>A0A6C0BCZ1_9ZZZZ</name>
<dbReference type="InterPro" id="IPR021234">
    <property type="entry name" value="DUF2827"/>
</dbReference>
<accession>A0A6C0BCZ1</accession>
<dbReference type="EMBL" id="MN739109">
    <property type="protein sequence ID" value="QHS89439.1"/>
    <property type="molecule type" value="Genomic_DNA"/>
</dbReference>
<reference evidence="1" key="1">
    <citation type="journal article" date="2020" name="Nature">
        <title>Giant virus diversity and host interactions through global metagenomics.</title>
        <authorList>
            <person name="Schulz F."/>
            <person name="Roux S."/>
            <person name="Paez-Espino D."/>
            <person name="Jungbluth S."/>
            <person name="Walsh D.A."/>
            <person name="Denef V.J."/>
            <person name="McMahon K.D."/>
            <person name="Konstantinidis K.T."/>
            <person name="Eloe-Fadrosh E.A."/>
            <person name="Kyrpides N.C."/>
            <person name="Woyke T."/>
        </authorList>
    </citation>
    <scope>NUCLEOTIDE SEQUENCE</scope>
    <source>
        <strain evidence="1">GVMAG-M-3300010158-60</strain>
    </source>
</reference>
<protein>
    <recommendedName>
        <fullName evidence="2">Glycosyltransferase</fullName>
    </recommendedName>
</protein>
<evidence type="ECO:0000313" key="1">
    <source>
        <dbReference type="EMBL" id="QHS89439.1"/>
    </source>
</evidence>
<sequence>MVYSATTDPHGEQLPGMTRLGAEPAADVKPLAALTRIPPPLHRKVILLATANITESTIFANGLFQNIVLFYKMFESMAWTPILLVNEKPKNLDKVPEQIRTCRMVCADELLKEPIPVYGYIEIGMSIDPGIRRFLKMVGSKICKLYLGNILNIDIETPIFYPEMNFSHHVVGEVDRVWVSPHYAQHDQYACSLNHVPMRAAETQVGPYVWDPTFLLDEGRRHLQWRPTGPDEKELIVITEPNISFQKSSVIPLLMIDRWYRKNKGWNGRVVVVNGPRIMQIPHFKKNVYETLDIVKDGKVEMADRKDIITTLKAYPNATFVCHQFNNEFNYMVMELMWLGFPVLHNAKSWEQYGYYYPGSDLDAGGSILSEVKGHGGKLEIYKAHARALAWRHSPYNPDVQKAWEKLLE</sequence>
<proteinExistence type="predicted"/>